<accession>A0A8H6HU27</accession>
<dbReference type="EMBL" id="JACGCI010000045">
    <property type="protein sequence ID" value="KAF6752337.1"/>
    <property type="molecule type" value="Genomic_DNA"/>
</dbReference>
<evidence type="ECO:0000259" key="1">
    <source>
        <dbReference type="Pfam" id="PF22936"/>
    </source>
</evidence>
<dbReference type="OrthoDB" id="2928884at2759"/>
<name>A0A8H6HU27_9AGAR</name>
<dbReference type="Proteomes" id="UP000521943">
    <property type="component" value="Unassembled WGS sequence"/>
</dbReference>
<keyword evidence="3" id="KW-1185">Reference proteome</keyword>
<proteinExistence type="predicted"/>
<reference evidence="2 3" key="1">
    <citation type="submission" date="2020-07" db="EMBL/GenBank/DDBJ databases">
        <title>Comparative genomics of pyrophilous fungi reveals a link between fire events and developmental genes.</title>
        <authorList>
            <consortium name="DOE Joint Genome Institute"/>
            <person name="Steindorff A.S."/>
            <person name="Carver A."/>
            <person name="Calhoun S."/>
            <person name="Stillman K."/>
            <person name="Liu H."/>
            <person name="Lipzen A."/>
            <person name="Pangilinan J."/>
            <person name="Labutti K."/>
            <person name="Bruns T.D."/>
            <person name="Grigoriev I.V."/>
        </authorList>
    </citation>
    <scope>NUCLEOTIDE SEQUENCE [LARGE SCALE GENOMIC DNA]</scope>
    <source>
        <strain evidence="2 3">CBS 144469</strain>
    </source>
</reference>
<dbReference type="AlphaFoldDB" id="A0A8H6HU27"/>
<dbReference type="InterPro" id="IPR054722">
    <property type="entry name" value="PolX-like_BBD"/>
</dbReference>
<dbReference type="Pfam" id="PF22936">
    <property type="entry name" value="Pol_BBD"/>
    <property type="match status" value="1"/>
</dbReference>
<feature type="domain" description="Retrovirus-related Pol polyprotein from transposon TNT 1-94-like beta-barrel" evidence="1">
    <location>
        <begin position="47"/>
        <end position="113"/>
    </location>
</feature>
<protein>
    <recommendedName>
        <fullName evidence="1">Retrovirus-related Pol polyprotein from transposon TNT 1-94-like beta-barrel domain-containing protein</fullName>
    </recommendedName>
</protein>
<gene>
    <name evidence="2" type="ORF">DFP72DRAFT_815508</name>
</gene>
<comment type="caution">
    <text evidence="2">The sequence shown here is derived from an EMBL/GenBank/DDBJ whole genome shotgun (WGS) entry which is preliminary data.</text>
</comment>
<evidence type="ECO:0000313" key="2">
    <source>
        <dbReference type="EMBL" id="KAF6752337.1"/>
    </source>
</evidence>
<feature type="non-terminal residue" evidence="2">
    <location>
        <position position="113"/>
    </location>
</feature>
<sequence>MTTGGEGGGSETTETAHHIYISKNLKNRIEAYLVSNPKSVTKNEEILADSACSSHMTPHANWLLPDSIRNLDIPVEVHLGDDSTIQGTARGSICLFINKEKAEYLDIHDVLLV</sequence>
<evidence type="ECO:0000313" key="3">
    <source>
        <dbReference type="Proteomes" id="UP000521943"/>
    </source>
</evidence>
<organism evidence="2 3">
    <name type="scientific">Ephemerocybe angulata</name>
    <dbReference type="NCBI Taxonomy" id="980116"/>
    <lineage>
        <taxon>Eukaryota</taxon>
        <taxon>Fungi</taxon>
        <taxon>Dikarya</taxon>
        <taxon>Basidiomycota</taxon>
        <taxon>Agaricomycotina</taxon>
        <taxon>Agaricomycetes</taxon>
        <taxon>Agaricomycetidae</taxon>
        <taxon>Agaricales</taxon>
        <taxon>Agaricineae</taxon>
        <taxon>Psathyrellaceae</taxon>
        <taxon>Ephemerocybe</taxon>
    </lineage>
</organism>